<dbReference type="CDD" id="cd16499">
    <property type="entry name" value="RING-HC_Bre1-like"/>
    <property type="match status" value="1"/>
</dbReference>
<dbReference type="EMBL" id="CP048985">
    <property type="protein sequence ID" value="QID78467.1"/>
    <property type="molecule type" value="Genomic_DNA"/>
</dbReference>
<organism evidence="19 20">
    <name type="scientific">Saccharomyces pastorianus</name>
    <name type="common">Lager yeast</name>
    <name type="synonym">Saccharomyces cerevisiae x Saccharomyces eubayanus</name>
    <dbReference type="NCBI Taxonomy" id="27292"/>
    <lineage>
        <taxon>Eukaryota</taxon>
        <taxon>Fungi</taxon>
        <taxon>Dikarya</taxon>
        <taxon>Ascomycota</taxon>
        <taxon>Saccharomycotina</taxon>
        <taxon>Saccharomycetes</taxon>
        <taxon>Saccharomycetales</taxon>
        <taxon>Saccharomycetaceae</taxon>
        <taxon>Saccharomyces</taxon>
    </lineage>
</organism>
<dbReference type="Pfam" id="PF08647">
    <property type="entry name" value="BRE1"/>
    <property type="match status" value="1"/>
</dbReference>
<gene>
    <name evidence="19" type="primary">BRE1_1</name>
    <name evidence="19" type="ORF">GRS66_000673</name>
</gene>
<keyword evidence="8 14" id="KW-0833">Ubl conjugation pathway</keyword>
<evidence type="ECO:0000313" key="20">
    <source>
        <dbReference type="Proteomes" id="UP000501346"/>
    </source>
</evidence>
<dbReference type="Gene3D" id="3.30.40.10">
    <property type="entry name" value="Zinc/RING finger domain, C3HC4 (zinc finger)"/>
    <property type="match status" value="1"/>
</dbReference>
<dbReference type="GO" id="GO:0016567">
    <property type="term" value="P:protein ubiquitination"/>
    <property type="evidence" value="ECO:0007669"/>
    <property type="project" value="UniProtKB-UniRule"/>
</dbReference>
<dbReference type="PROSITE" id="PS50089">
    <property type="entry name" value="ZF_RING_2"/>
    <property type="match status" value="1"/>
</dbReference>
<evidence type="ECO:0000256" key="16">
    <source>
        <dbReference type="SAM" id="MobiDB-lite"/>
    </source>
</evidence>
<dbReference type="PANTHER" id="PTHR23163">
    <property type="entry name" value="RING FINGER PROTEIN-RELATED"/>
    <property type="match status" value="1"/>
</dbReference>
<sequence>MTAEPATKKIKLELSDPSEPLTQSDVIAFQKEALFRCINRRRVDFEALRKQYELSRRECIDVSRKLANIMALIVTLARFIETFCTDANEKQLCREIAQGDETLIVQRSDSFMKLLTKYGKPNTTDSNTNSNASDHIQELTTELKNLRKSKEELFYENSQLTEEISALKEYYTNIIRKYDRDESFTIKRVFKEDKTDAVKELREDEKESNENNIKSGNKDSSAINGDNTSKKSEKGDELVQAEDERKEDAENEKLELDLKFSDLRAEINSLRSTIKDLENIRRENEEELIKTRSEVSNLKKQQIAAADQDPDFKSYDHESLLAKIQHLTEQNAELSEINSSFLSKFQVLAKEKEIYTNKVREEFQKSLDSLVEMNSSLEKDVVRIRTARDDLLSKIAILEAEKSKTEVLSDLQHAIDILKEQWTKIDQRSNDTKSSSTQDVLIKEIQDLEKGFRELSDLTHKKYSEIINHESVISKLTVEKTKADQKYFAAMRSKDSILIEIKTLSKSLSKSNELILQLKDSDRLLQQKIGNLHKQLDLSQNNERRLIDSSKTETLKIIDLNNTSTKLKRSLEKLQEESNKSIADMTHLETKLNDTEIELKHFKQKASHLESKCEKLHDTLFRGNNKNKGSSDEALVEELANFRTLVYCSLCSKNWKNMAIKTCGHVFCENCCKERLAARMRKCPTCNKAFSSNDLLTVHL</sequence>
<dbReference type="GO" id="GO:0008270">
    <property type="term" value="F:zinc ion binding"/>
    <property type="evidence" value="ECO:0007669"/>
    <property type="project" value="UniProtKB-KW"/>
</dbReference>
<proteinExistence type="inferred from homology"/>
<keyword evidence="12 14" id="KW-0539">Nucleus</keyword>
<dbReference type="SMART" id="SM00184">
    <property type="entry name" value="RING"/>
    <property type="match status" value="1"/>
</dbReference>
<feature type="coiled-coil region" evidence="15">
    <location>
        <begin position="557"/>
        <end position="619"/>
    </location>
</feature>
<feature type="compositionally biased region" description="Basic and acidic residues" evidence="16">
    <location>
        <begin position="228"/>
        <end position="250"/>
    </location>
</feature>
<evidence type="ECO:0000256" key="2">
    <source>
        <dbReference type="ARBA" id="ARBA00004123"/>
    </source>
</evidence>
<evidence type="ECO:0000256" key="10">
    <source>
        <dbReference type="ARBA" id="ARBA00022853"/>
    </source>
</evidence>
<dbReference type="UniPathway" id="UPA00143"/>
<dbReference type="GO" id="GO:0033503">
    <property type="term" value="C:HULC complex"/>
    <property type="evidence" value="ECO:0007669"/>
    <property type="project" value="TreeGrafter"/>
</dbReference>
<feature type="region of interest" description="Disordered" evidence="16">
    <location>
        <begin position="200"/>
        <end position="250"/>
    </location>
</feature>
<dbReference type="FunFam" id="3.30.40.10:FF:000414">
    <property type="entry name" value="E3 ubiquitin protein ligase"/>
    <property type="match status" value="1"/>
</dbReference>
<evidence type="ECO:0000256" key="4">
    <source>
        <dbReference type="ARBA" id="ARBA00005555"/>
    </source>
</evidence>
<dbReference type="GO" id="GO:0005634">
    <property type="term" value="C:nucleus"/>
    <property type="evidence" value="ECO:0007669"/>
    <property type="project" value="UniProtKB-SubCell"/>
</dbReference>
<evidence type="ECO:0000256" key="15">
    <source>
        <dbReference type="SAM" id="Coils"/>
    </source>
</evidence>
<dbReference type="InterPro" id="IPR001841">
    <property type="entry name" value="Znf_RING"/>
</dbReference>
<dbReference type="InterPro" id="IPR018957">
    <property type="entry name" value="Znf_C3HC4_RING-type"/>
</dbReference>
<evidence type="ECO:0000259" key="18">
    <source>
        <dbReference type="PROSITE" id="PS50157"/>
    </source>
</evidence>
<accession>A0A6C1DPE3</accession>
<evidence type="ECO:0000259" key="17">
    <source>
        <dbReference type="PROSITE" id="PS50089"/>
    </source>
</evidence>
<dbReference type="Proteomes" id="UP000501346">
    <property type="component" value="Chromosome ScIV"/>
</dbReference>
<keyword evidence="20" id="KW-1185">Reference proteome</keyword>
<dbReference type="PROSITE" id="PS50157">
    <property type="entry name" value="ZINC_FINGER_C2H2_2"/>
    <property type="match status" value="1"/>
</dbReference>
<evidence type="ECO:0000256" key="13">
    <source>
        <dbReference type="PROSITE-ProRule" id="PRU00042"/>
    </source>
</evidence>
<dbReference type="InterPro" id="IPR013087">
    <property type="entry name" value="Znf_C2H2_type"/>
</dbReference>
<feature type="compositionally biased region" description="Polar residues" evidence="16">
    <location>
        <begin position="210"/>
        <end position="227"/>
    </location>
</feature>
<reference evidence="19 20" key="1">
    <citation type="journal article" date="2019" name="BMC Genomics">
        <title>Chromosome level assembly and comparative genome analysis confirm lager-brewing yeasts originated from a single hybridization.</title>
        <authorList>
            <person name="Salazar A.N."/>
            <person name="Gorter de Vries A.R."/>
            <person name="van den Broek M."/>
            <person name="Brouwers N."/>
            <person name="de la Torre Cortes P."/>
            <person name="Kuijpers N.G.A."/>
            <person name="Daran J.G."/>
            <person name="Abeel T."/>
        </authorList>
    </citation>
    <scope>NUCLEOTIDE SEQUENCE [LARGE SCALE GENOMIC DNA]</scope>
    <source>
        <strain evidence="19 20">CBS 1483</strain>
    </source>
</reference>
<comment type="similarity">
    <text evidence="4 14">Belongs to the BRE1 family.</text>
</comment>
<keyword evidence="6 14" id="KW-0479">Metal-binding</keyword>
<evidence type="ECO:0000256" key="9">
    <source>
        <dbReference type="ARBA" id="ARBA00022833"/>
    </source>
</evidence>
<evidence type="ECO:0000256" key="6">
    <source>
        <dbReference type="ARBA" id="ARBA00022723"/>
    </source>
</evidence>
<dbReference type="OrthoDB" id="654191at2759"/>
<feature type="domain" description="C2H2-type" evidence="18">
    <location>
        <begin position="681"/>
        <end position="700"/>
    </location>
</feature>
<evidence type="ECO:0000256" key="7">
    <source>
        <dbReference type="ARBA" id="ARBA00022771"/>
    </source>
</evidence>
<evidence type="ECO:0000256" key="12">
    <source>
        <dbReference type="ARBA" id="ARBA00023242"/>
    </source>
</evidence>
<evidence type="ECO:0000256" key="3">
    <source>
        <dbReference type="ARBA" id="ARBA00004906"/>
    </source>
</evidence>
<feature type="domain" description="RING-type" evidence="17">
    <location>
        <begin position="648"/>
        <end position="687"/>
    </location>
</feature>
<keyword evidence="7 13" id="KW-0863">Zinc-finger</keyword>
<keyword evidence="10 14" id="KW-0156">Chromatin regulator</keyword>
<name>A0A6C1DPE3_SACPS</name>
<comment type="pathway">
    <text evidence="3 14">Protein modification; protein ubiquitination.</text>
</comment>
<dbReference type="AlphaFoldDB" id="A0A6C1DPE3"/>
<feature type="coiled-coil region" evidence="15">
    <location>
        <begin position="129"/>
        <end position="163"/>
    </location>
</feature>
<evidence type="ECO:0000313" key="19">
    <source>
        <dbReference type="EMBL" id="QID78467.1"/>
    </source>
</evidence>
<dbReference type="GO" id="GO:0006950">
    <property type="term" value="P:response to stress"/>
    <property type="evidence" value="ECO:0007669"/>
    <property type="project" value="UniProtKB-ARBA"/>
</dbReference>
<dbReference type="PANTHER" id="PTHR23163:SF0">
    <property type="entry name" value="E3 UBIQUITIN-PROTEIN LIGASE BRE1"/>
    <property type="match status" value="1"/>
</dbReference>
<dbReference type="InterPro" id="IPR013083">
    <property type="entry name" value="Znf_RING/FYVE/PHD"/>
</dbReference>
<keyword evidence="11 14" id="KW-0175">Coiled coil</keyword>
<dbReference type="EC" id="2.3.2.27" evidence="14"/>
<comment type="subcellular location">
    <subcellularLocation>
        <location evidence="2 14">Nucleus</location>
    </subcellularLocation>
</comment>
<dbReference type="GO" id="GO:0006325">
    <property type="term" value="P:chromatin organization"/>
    <property type="evidence" value="ECO:0007669"/>
    <property type="project" value="UniProtKB-KW"/>
</dbReference>
<evidence type="ECO:0000256" key="5">
    <source>
        <dbReference type="ARBA" id="ARBA00022679"/>
    </source>
</evidence>
<dbReference type="InterPro" id="IPR013956">
    <property type="entry name" value="E3_ubiquit_lig_Bre1"/>
</dbReference>
<evidence type="ECO:0000256" key="11">
    <source>
        <dbReference type="ARBA" id="ARBA00023054"/>
    </source>
</evidence>
<keyword evidence="5 14" id="KW-0808">Transferase</keyword>
<evidence type="ECO:0000256" key="8">
    <source>
        <dbReference type="ARBA" id="ARBA00022786"/>
    </source>
</evidence>
<protein>
    <recommendedName>
        <fullName evidence="14">E3 ubiquitin protein ligase</fullName>
        <ecNumber evidence="14">2.3.2.27</ecNumber>
    </recommendedName>
</protein>
<evidence type="ECO:0000256" key="14">
    <source>
        <dbReference type="RuleBase" id="RU365038"/>
    </source>
</evidence>
<feature type="compositionally biased region" description="Basic and acidic residues" evidence="16">
    <location>
        <begin position="200"/>
        <end position="209"/>
    </location>
</feature>
<dbReference type="SUPFAM" id="SSF57850">
    <property type="entry name" value="RING/U-box"/>
    <property type="match status" value="1"/>
</dbReference>
<evidence type="ECO:0000256" key="1">
    <source>
        <dbReference type="ARBA" id="ARBA00000900"/>
    </source>
</evidence>
<comment type="catalytic activity">
    <reaction evidence="1 14">
        <text>S-ubiquitinyl-[E2 ubiquitin-conjugating enzyme]-L-cysteine + [acceptor protein]-L-lysine = [E2 ubiquitin-conjugating enzyme]-L-cysteine + N(6)-ubiquitinyl-[acceptor protein]-L-lysine.</text>
        <dbReference type="EC" id="2.3.2.27"/>
    </reaction>
</comment>
<dbReference type="Pfam" id="PF00097">
    <property type="entry name" value="zf-C3HC4"/>
    <property type="match status" value="1"/>
</dbReference>
<dbReference type="GO" id="GO:0061630">
    <property type="term" value="F:ubiquitin protein ligase activity"/>
    <property type="evidence" value="ECO:0007669"/>
    <property type="project" value="UniProtKB-EC"/>
</dbReference>
<keyword evidence="9 14" id="KW-0862">Zinc</keyword>